<dbReference type="InterPro" id="IPR014721">
    <property type="entry name" value="Ribsml_uS5_D2-typ_fold_subgr"/>
</dbReference>
<name>A0A7C5X3L6_9AQUI</name>
<gene>
    <name evidence="2" type="ORF">ENN04_03475</name>
</gene>
<dbReference type="AlphaFoldDB" id="A0A7C5X3L6"/>
<comment type="caution">
    <text evidence="2">The sequence shown here is derived from an EMBL/GenBank/DDBJ whole genome shotgun (WGS) entry which is preliminary data.</text>
</comment>
<dbReference type="InterPro" id="IPR040836">
    <property type="entry name" value="SAVED"/>
</dbReference>
<dbReference type="Pfam" id="PF18145">
    <property type="entry name" value="SAVED"/>
    <property type="match status" value="1"/>
</dbReference>
<reference evidence="2" key="1">
    <citation type="journal article" date="2020" name="mSystems">
        <title>Genome- and Community-Level Interaction Insights into Carbon Utilization and Element Cycling Functions of Hydrothermarchaeota in Hydrothermal Sediment.</title>
        <authorList>
            <person name="Zhou Z."/>
            <person name="Liu Y."/>
            <person name="Xu W."/>
            <person name="Pan J."/>
            <person name="Luo Z.H."/>
            <person name="Li M."/>
        </authorList>
    </citation>
    <scope>NUCLEOTIDE SEQUENCE [LARGE SCALE GENOMIC DNA]</scope>
    <source>
        <strain evidence="2">SpSt-114</strain>
    </source>
</reference>
<organism evidence="2">
    <name type="scientific">Thermocrinis ruber</name>
    <dbReference type="NCBI Taxonomy" id="75906"/>
    <lineage>
        <taxon>Bacteria</taxon>
        <taxon>Pseudomonadati</taxon>
        <taxon>Aquificota</taxon>
        <taxon>Aquificia</taxon>
        <taxon>Aquificales</taxon>
        <taxon>Aquificaceae</taxon>
        <taxon>Thermocrinis</taxon>
    </lineage>
</organism>
<accession>A0A7C5X3L6</accession>
<dbReference type="EMBL" id="DSAC01000042">
    <property type="protein sequence ID" value="HHO73678.1"/>
    <property type="molecule type" value="Genomic_DNA"/>
</dbReference>
<evidence type="ECO:0000259" key="1">
    <source>
        <dbReference type="Pfam" id="PF18145"/>
    </source>
</evidence>
<proteinExistence type="predicted"/>
<sequence>MLSTRELQAQRLSLKTFLTCHPTNTWRRIYMWKFWEIERAHFKTLLESGKLDDHIEELYSHFWELPPSHQYELVKYSKDKGIFPSVQTFRKVFKVSEETAVKFFKEKYITFSFPVVLSNGEGELIEALAVKNLKEVITNLKNIKRHLNPIKEFLKTGFAVFFDGEFAGTSFQLPTVLNLYVENLSQDALFTGAIDKKGKIKSVDGIEEKKKLAKKLGLRLVEPYYLSTVDDLKAWFDAESYDVPLYITRTKDSWEGEFKSFLRATGISEEQLTKLEVLSGLETKPIITGQLTGDAWENVLKEFWKRFKETEQKLHNKERFHIAINGPAVLAFAIGVLFGSQKPFVFYHYQNNIYHPITVGNVRELKERKESLEKIEQHFQKGGKSLVVMLSFAHHEMESDVKNYISQRVENPSYLLLRAKSSGNIAVEDMREVATEAASVIQNIRREHSFEDFHFFLSTPVPIAFMVGLSFGHYAEGYIYNYAGRTYEPVVSFSFLKALREGKYVLSEV</sequence>
<dbReference type="Gene3D" id="3.30.230.10">
    <property type="match status" value="1"/>
</dbReference>
<evidence type="ECO:0000313" key="2">
    <source>
        <dbReference type="EMBL" id="HHO73678.1"/>
    </source>
</evidence>
<protein>
    <submittedName>
        <fullName evidence="2">SAVED domain-containing protein</fullName>
    </submittedName>
</protein>
<dbReference type="NCBIfam" id="NF033611">
    <property type="entry name" value="SAVED"/>
    <property type="match status" value="1"/>
</dbReference>
<feature type="domain" description="SMODS-associated and fused to various effectors" evidence="1">
    <location>
        <begin position="306"/>
        <end position="492"/>
    </location>
</feature>